<name>A0A8I4A4X1_CALJA</name>
<reference evidence="8" key="2">
    <citation type="submission" date="2025-08" db="UniProtKB">
        <authorList>
            <consortium name="Ensembl"/>
        </authorList>
    </citation>
    <scope>IDENTIFICATION</scope>
</reference>
<proteinExistence type="inferred from homology"/>
<evidence type="ECO:0000256" key="3">
    <source>
        <dbReference type="ARBA" id="ARBA00013061"/>
    </source>
</evidence>
<organism evidence="8 9">
    <name type="scientific">Callithrix jacchus</name>
    <name type="common">White-tufted-ear marmoset</name>
    <name type="synonym">Simia Jacchus</name>
    <dbReference type="NCBI Taxonomy" id="9483"/>
    <lineage>
        <taxon>Eukaryota</taxon>
        <taxon>Metazoa</taxon>
        <taxon>Chordata</taxon>
        <taxon>Craniata</taxon>
        <taxon>Vertebrata</taxon>
        <taxon>Euteleostomi</taxon>
        <taxon>Mammalia</taxon>
        <taxon>Eutheria</taxon>
        <taxon>Euarchontoglires</taxon>
        <taxon>Primates</taxon>
        <taxon>Haplorrhini</taxon>
        <taxon>Platyrrhini</taxon>
        <taxon>Cebidae</taxon>
        <taxon>Callitrichinae</taxon>
        <taxon>Callithrix</taxon>
        <taxon>Callithrix</taxon>
    </lineage>
</organism>
<evidence type="ECO:0000256" key="1">
    <source>
        <dbReference type="ARBA" id="ARBA00001946"/>
    </source>
</evidence>
<dbReference type="UniPathway" id="UPA00109">
    <property type="reaction ID" value="UER00185"/>
</dbReference>
<reference evidence="8 9" key="1">
    <citation type="submission" date="2009-03" db="EMBL/GenBank/DDBJ databases">
        <authorList>
            <person name="Warren W."/>
            <person name="Ye L."/>
            <person name="Minx P."/>
            <person name="Worley K."/>
            <person name="Gibbs R."/>
            <person name="Wilson R.K."/>
        </authorList>
    </citation>
    <scope>NUCLEOTIDE SEQUENCE [LARGE SCALE GENOMIC DNA]</scope>
</reference>
<evidence type="ECO:0000256" key="2">
    <source>
        <dbReference type="ARBA" id="ARBA00008982"/>
    </source>
</evidence>
<keyword evidence="6" id="KW-0418">Kinase</keyword>
<dbReference type="GO" id="GO:0006096">
    <property type="term" value="P:glycolytic process"/>
    <property type="evidence" value="ECO:0007669"/>
    <property type="project" value="UniProtKB-UniPathway"/>
</dbReference>
<keyword evidence="7" id="KW-0067">ATP-binding</keyword>
<protein>
    <recommendedName>
        <fullName evidence="3">phosphoglycerate kinase</fullName>
        <ecNumber evidence="3">2.7.2.3</ecNumber>
    </recommendedName>
</protein>
<comment type="cofactor">
    <cofactor evidence="1">
        <name>Mg(2+)</name>
        <dbReference type="ChEBI" id="CHEBI:18420"/>
    </cofactor>
</comment>
<keyword evidence="9" id="KW-1185">Reference proteome</keyword>
<evidence type="ECO:0000256" key="6">
    <source>
        <dbReference type="ARBA" id="ARBA00022777"/>
    </source>
</evidence>
<sequence length="120" mass="13511">MRKFALKYFRRQPAPHGITDVSPGCISKTSLSNKLTLDKLHMKGKRVVMRVDFNVSMKNNQITNNQKAGVQWHDLCSLQPLPPGFKQFSFLSLLSSWDYRHVPPCPANFCVLSGDGISSC</sequence>
<dbReference type="AlphaFoldDB" id="A0A8I4A4X1"/>
<dbReference type="Gene3D" id="3.40.50.1260">
    <property type="entry name" value="Phosphoglycerate kinase, N-terminal domain"/>
    <property type="match status" value="1"/>
</dbReference>
<dbReference type="EC" id="2.7.2.3" evidence="3"/>
<dbReference type="GeneTree" id="ENSGT00940000161627"/>
<dbReference type="PANTHER" id="PTHR46254">
    <property type="entry name" value="PROTEIN GVQW1-RELATED"/>
    <property type="match status" value="1"/>
</dbReference>
<dbReference type="Proteomes" id="UP000008225">
    <property type="component" value="Chromosome 15"/>
</dbReference>
<dbReference type="InterPro" id="IPR036043">
    <property type="entry name" value="Phosphoglycerate_kinase_sf"/>
</dbReference>
<reference evidence="8" key="3">
    <citation type="submission" date="2025-09" db="UniProtKB">
        <authorList>
            <consortium name="Ensembl"/>
        </authorList>
    </citation>
    <scope>IDENTIFICATION</scope>
</reference>
<comment type="similarity">
    <text evidence="2">Belongs to the phosphoglycerate kinase family.</text>
</comment>
<keyword evidence="5" id="KW-0547">Nucleotide-binding</keyword>
<evidence type="ECO:0000256" key="7">
    <source>
        <dbReference type="ARBA" id="ARBA00022840"/>
    </source>
</evidence>
<evidence type="ECO:0000256" key="5">
    <source>
        <dbReference type="ARBA" id="ARBA00022741"/>
    </source>
</evidence>
<dbReference type="Ensembl" id="ENSCJAT00000119156.1">
    <property type="protein sequence ID" value="ENSCJAP00000090194.1"/>
    <property type="gene ID" value="ENSCJAG00000087035.1"/>
</dbReference>
<accession>A0A8I4A4X1</accession>
<dbReference type="GO" id="GO:0004618">
    <property type="term" value="F:phosphoglycerate kinase activity"/>
    <property type="evidence" value="ECO:0007669"/>
    <property type="project" value="UniProtKB-EC"/>
</dbReference>
<evidence type="ECO:0000256" key="4">
    <source>
        <dbReference type="ARBA" id="ARBA00022679"/>
    </source>
</evidence>
<keyword evidence="4" id="KW-0808">Transferase</keyword>
<dbReference type="GO" id="GO:0005524">
    <property type="term" value="F:ATP binding"/>
    <property type="evidence" value="ECO:0007669"/>
    <property type="project" value="UniProtKB-KW"/>
</dbReference>
<dbReference type="SUPFAM" id="SSF53748">
    <property type="entry name" value="Phosphoglycerate kinase"/>
    <property type="match status" value="1"/>
</dbReference>
<evidence type="ECO:0000313" key="9">
    <source>
        <dbReference type="Proteomes" id="UP000008225"/>
    </source>
</evidence>
<evidence type="ECO:0000313" key="8">
    <source>
        <dbReference type="Ensembl" id="ENSCJAP00000090194.1"/>
    </source>
</evidence>
<dbReference type="InterPro" id="IPR015824">
    <property type="entry name" value="Phosphoglycerate_kinase_N"/>
</dbReference>